<dbReference type="Proteomes" id="UP001057427">
    <property type="component" value="Segment"/>
</dbReference>
<name>A0A9E7N6E8_9CAUD</name>
<dbReference type="EMBL" id="ON529858">
    <property type="protein sequence ID" value="UTC29830.1"/>
    <property type="molecule type" value="Genomic_DNA"/>
</dbReference>
<organism evidence="1 2">
    <name type="scientific">Brevundimonas phage vB_BgoS-Bajun</name>
    <dbReference type="NCBI Taxonomy" id="2948594"/>
    <lineage>
        <taxon>Viruses</taxon>
        <taxon>Duplodnaviria</taxon>
        <taxon>Heunggongvirae</taxon>
        <taxon>Uroviricota</taxon>
        <taxon>Caudoviricetes</taxon>
        <taxon>Dolichocephalovirinae</taxon>
    </lineage>
</organism>
<proteinExistence type="predicted"/>
<evidence type="ECO:0000313" key="1">
    <source>
        <dbReference type="EMBL" id="UTC29830.1"/>
    </source>
</evidence>
<accession>A0A9E7N6E8</accession>
<sequence length="156" mass="16750">MSYDPFALSPEIAAKYPGPDRPLSNISYETKTGARSPYEALCRKGPFDPFMVSAEFEDRPEAPPVRGLCLDGLGDLPSIDTYSEQTQAYIAALRTPGFDPFAVSPHIAAKYPKDVPLTAGVFGSYDGPEDTLTFVTPEIAARYPDKAEPQADGGAA</sequence>
<gene>
    <name evidence="1" type="ORF">BAJUN_02000</name>
</gene>
<protein>
    <submittedName>
        <fullName evidence="1">Uncharacterized protein</fullName>
    </submittedName>
</protein>
<evidence type="ECO:0000313" key="2">
    <source>
        <dbReference type="Proteomes" id="UP001057427"/>
    </source>
</evidence>
<reference evidence="1" key="1">
    <citation type="submission" date="2022-05" db="EMBL/GenBank/DDBJ databases">
        <authorList>
            <person name="Friedrich I."/>
            <person name="Poehlein A."/>
            <person name="Schneider D."/>
            <person name="Hertel R."/>
            <person name="Daniel R."/>
        </authorList>
    </citation>
    <scope>NUCLEOTIDE SEQUENCE</scope>
</reference>
<keyword evidence="2" id="KW-1185">Reference proteome</keyword>